<evidence type="ECO:0000259" key="6">
    <source>
        <dbReference type="Pfam" id="PF01464"/>
    </source>
</evidence>
<organism evidence="7 8">
    <name type="scientific">Chelatococcus albus</name>
    <dbReference type="NCBI Taxonomy" id="3047466"/>
    <lineage>
        <taxon>Bacteria</taxon>
        <taxon>Pseudomonadati</taxon>
        <taxon>Pseudomonadota</taxon>
        <taxon>Alphaproteobacteria</taxon>
        <taxon>Hyphomicrobiales</taxon>
        <taxon>Chelatococcaceae</taxon>
        <taxon>Chelatococcus</taxon>
    </lineage>
</organism>
<dbReference type="Gene3D" id="1.10.530.10">
    <property type="match status" value="1"/>
</dbReference>
<dbReference type="SUPFAM" id="SSF48435">
    <property type="entry name" value="Bacterial muramidases"/>
    <property type="match status" value="1"/>
</dbReference>
<feature type="region of interest" description="Disordered" evidence="4">
    <location>
        <begin position="41"/>
        <end position="60"/>
    </location>
</feature>
<feature type="signal peptide" evidence="5">
    <location>
        <begin position="1"/>
        <end position="23"/>
    </location>
</feature>
<evidence type="ECO:0000313" key="7">
    <source>
        <dbReference type="EMBL" id="MDJ1159664.1"/>
    </source>
</evidence>
<comment type="caution">
    <text evidence="7">The sequence shown here is derived from an EMBL/GenBank/DDBJ whole genome shotgun (WGS) entry which is preliminary data.</text>
</comment>
<dbReference type="Proteomes" id="UP001321492">
    <property type="component" value="Unassembled WGS sequence"/>
</dbReference>
<evidence type="ECO:0000256" key="4">
    <source>
        <dbReference type="SAM" id="MobiDB-lite"/>
    </source>
</evidence>
<dbReference type="SUPFAM" id="SSF53955">
    <property type="entry name" value="Lysozyme-like"/>
    <property type="match status" value="1"/>
</dbReference>
<accession>A0ABT7AJX0</accession>
<name>A0ABT7AJX0_9HYPH</name>
<reference evidence="7 8" key="1">
    <citation type="submission" date="2023-05" db="EMBL/GenBank/DDBJ databases">
        <title>Chelatococcus sp. nov., a moderately thermophilic bacterium isolated from hot spring microbial mat.</title>
        <authorList>
            <person name="Hu C.-J."/>
            <person name="Li W.-J."/>
        </authorList>
    </citation>
    <scope>NUCLEOTIDE SEQUENCE [LARGE SCALE GENOMIC DNA]</scope>
    <source>
        <strain evidence="7 8">SYSU G07232</strain>
    </source>
</reference>
<evidence type="ECO:0000313" key="8">
    <source>
        <dbReference type="Proteomes" id="UP001321492"/>
    </source>
</evidence>
<dbReference type="Pfam" id="PF01464">
    <property type="entry name" value="SLT"/>
    <property type="match status" value="1"/>
</dbReference>
<dbReference type="PROSITE" id="PS00922">
    <property type="entry name" value="TRANSGLYCOSYLASE"/>
    <property type="match status" value="1"/>
</dbReference>
<evidence type="ECO:0000256" key="1">
    <source>
        <dbReference type="ARBA" id="ARBA00007734"/>
    </source>
</evidence>
<dbReference type="InterPro" id="IPR008258">
    <property type="entry name" value="Transglycosylase_SLT_dom_1"/>
</dbReference>
<comment type="similarity">
    <text evidence="2">Belongs to the virb1 family.</text>
</comment>
<sequence length="698" mass="76381">MKPLTRLLASTAFVTLAVVTACAESERLGWTLGAIPSAESDEVTGSLPQRNGGAPRDASGARLGSFDMEQLKQAIACYRDGDIVEGDKLAATIRDPAARGLLEWVAIRHNGAALGFARITTFLREHPGWPAATTTRRRAEEALLKEARPAATVRSYLSANKPVSAAGKVALALALKEQGVESQATALVREAWREDALGKELEDRIREEFRNVLTRADHRQRMERLLFKGEWEAALRVAAFAGPDHVLLAKARVAVGRKAGNAAAALDAVPASLRSDPSYLFARAQYLRRQDKPAEAAKVLADVPRDAKLLVDGDEWWTERRIIARALLDDGDARAAYRVARDHAAESDANRIEAEFHAGWIALRFLDDPATAARHFASAAKFAETPISVARAAYWQGRAAEELKNGDARHFYERAAKHAVTYYGQLARMRLGLRDVPLRRAPDAGAAANAALERLETVRAIRIAYQADMRDLAIPLFADLAQRLAEPAQLDALADIAVGFKDARALLLVGKTAVQRGYPLDTAAFPTMGLPSFQPAGEPVEKPMVFAIARQESAFDPKVVSSAGARGLMQLMPATAKRTASRFGIGFDVNKLTSDPSYNARIGATHLGELVEEWKGSYILTFAAYNAGSANVRKWIAAYGDPRSGKVDPVDWVERIPFSETRNYVQRVMENLQVYRHRLGQRTALLIESDLRRGSPDR</sequence>
<gene>
    <name evidence="7" type="ORF">QNA08_15680</name>
</gene>
<dbReference type="InterPro" id="IPR000189">
    <property type="entry name" value="Transglyc_AS"/>
</dbReference>
<dbReference type="InterPro" id="IPR008939">
    <property type="entry name" value="Lytic_TGlycosylase_superhlx_U"/>
</dbReference>
<evidence type="ECO:0000256" key="2">
    <source>
        <dbReference type="ARBA" id="ARBA00009387"/>
    </source>
</evidence>
<feature type="domain" description="Transglycosylase SLT" evidence="6">
    <location>
        <begin position="540"/>
        <end position="641"/>
    </location>
</feature>
<dbReference type="PANTHER" id="PTHR37423:SF2">
    <property type="entry name" value="MEMBRANE-BOUND LYTIC MUREIN TRANSGLYCOSYLASE C"/>
    <property type="match status" value="1"/>
</dbReference>
<dbReference type="InterPro" id="IPR023346">
    <property type="entry name" value="Lysozyme-like_dom_sf"/>
</dbReference>
<dbReference type="CDD" id="cd13401">
    <property type="entry name" value="Slt70-like"/>
    <property type="match status" value="1"/>
</dbReference>
<dbReference type="EMBL" id="JASJEV010000011">
    <property type="protein sequence ID" value="MDJ1159664.1"/>
    <property type="molecule type" value="Genomic_DNA"/>
</dbReference>
<comment type="similarity">
    <text evidence="1">Belongs to the transglycosylase Slt family.</text>
</comment>
<feature type="chain" id="PRO_5047138192" evidence="5">
    <location>
        <begin position="24"/>
        <end position="698"/>
    </location>
</feature>
<proteinExistence type="inferred from homology"/>
<dbReference type="PANTHER" id="PTHR37423">
    <property type="entry name" value="SOLUBLE LYTIC MUREIN TRANSGLYCOSYLASE-RELATED"/>
    <property type="match status" value="1"/>
</dbReference>
<evidence type="ECO:0000256" key="5">
    <source>
        <dbReference type="SAM" id="SignalP"/>
    </source>
</evidence>
<protein>
    <submittedName>
        <fullName evidence="7">Lytic transglycosylase domain-containing protein</fullName>
    </submittedName>
</protein>
<keyword evidence="8" id="KW-1185">Reference proteome</keyword>
<keyword evidence="3 5" id="KW-0732">Signal</keyword>
<dbReference type="PROSITE" id="PS51257">
    <property type="entry name" value="PROKAR_LIPOPROTEIN"/>
    <property type="match status" value="1"/>
</dbReference>
<evidence type="ECO:0000256" key="3">
    <source>
        <dbReference type="ARBA" id="ARBA00022729"/>
    </source>
</evidence>
<dbReference type="Gene3D" id="1.25.20.10">
    <property type="entry name" value="Bacterial muramidases"/>
    <property type="match status" value="1"/>
</dbReference>
<dbReference type="RefSeq" id="WP_283741663.1">
    <property type="nucleotide sequence ID" value="NZ_JASJEV010000011.1"/>
</dbReference>